<dbReference type="PROSITE" id="PS50110">
    <property type="entry name" value="RESPONSE_REGULATORY"/>
    <property type="match status" value="1"/>
</dbReference>
<protein>
    <submittedName>
        <fullName evidence="4">Response regulator MprA</fullName>
    </submittedName>
</protein>
<dbReference type="AlphaFoldDB" id="A0A517PHJ8"/>
<dbReference type="InterPro" id="IPR001789">
    <property type="entry name" value="Sig_transdc_resp-reg_receiver"/>
</dbReference>
<dbReference type="PANTHER" id="PTHR44591:SF3">
    <property type="entry name" value="RESPONSE REGULATORY DOMAIN-CONTAINING PROTEIN"/>
    <property type="match status" value="1"/>
</dbReference>
<evidence type="ECO:0000256" key="2">
    <source>
        <dbReference type="PROSITE-ProRule" id="PRU00169"/>
    </source>
</evidence>
<dbReference type="Proteomes" id="UP000320421">
    <property type="component" value="Chromosome"/>
</dbReference>
<reference evidence="4 5" key="1">
    <citation type="submission" date="2019-02" db="EMBL/GenBank/DDBJ databases">
        <title>Deep-cultivation of Planctomycetes and their phenomic and genomic characterization uncovers novel biology.</title>
        <authorList>
            <person name="Wiegand S."/>
            <person name="Jogler M."/>
            <person name="Boedeker C."/>
            <person name="Pinto D."/>
            <person name="Vollmers J."/>
            <person name="Rivas-Marin E."/>
            <person name="Kohn T."/>
            <person name="Peeters S.H."/>
            <person name="Heuer A."/>
            <person name="Rast P."/>
            <person name="Oberbeckmann S."/>
            <person name="Bunk B."/>
            <person name="Jeske O."/>
            <person name="Meyerdierks A."/>
            <person name="Storesund J.E."/>
            <person name="Kallscheuer N."/>
            <person name="Luecker S."/>
            <person name="Lage O.M."/>
            <person name="Pohl T."/>
            <person name="Merkel B.J."/>
            <person name="Hornburger P."/>
            <person name="Mueller R.-W."/>
            <person name="Bruemmer F."/>
            <person name="Labrenz M."/>
            <person name="Spormann A.M."/>
            <person name="Op den Camp H."/>
            <person name="Overmann J."/>
            <person name="Amann R."/>
            <person name="Jetten M.S.M."/>
            <person name="Mascher T."/>
            <person name="Medema M.H."/>
            <person name="Devos D.P."/>
            <person name="Kaster A.-K."/>
            <person name="Ovreas L."/>
            <person name="Rohde M."/>
            <person name="Galperin M.Y."/>
            <person name="Jogler C."/>
        </authorList>
    </citation>
    <scope>NUCLEOTIDE SEQUENCE [LARGE SCALE GENOMIC DNA]</scope>
    <source>
        <strain evidence="4 5">HG66A1</strain>
    </source>
</reference>
<keyword evidence="1 2" id="KW-0597">Phosphoprotein</keyword>
<organism evidence="4 5">
    <name type="scientific">Gimesia chilikensis</name>
    <dbReference type="NCBI Taxonomy" id="2605989"/>
    <lineage>
        <taxon>Bacteria</taxon>
        <taxon>Pseudomonadati</taxon>
        <taxon>Planctomycetota</taxon>
        <taxon>Planctomycetia</taxon>
        <taxon>Planctomycetales</taxon>
        <taxon>Planctomycetaceae</taxon>
        <taxon>Gimesia</taxon>
    </lineage>
</organism>
<evidence type="ECO:0000313" key="5">
    <source>
        <dbReference type="Proteomes" id="UP000320421"/>
    </source>
</evidence>
<keyword evidence="5" id="KW-1185">Reference proteome</keyword>
<feature type="domain" description="Response regulatory" evidence="3">
    <location>
        <begin position="17"/>
        <end position="131"/>
    </location>
</feature>
<dbReference type="InterPro" id="IPR050595">
    <property type="entry name" value="Bact_response_regulator"/>
</dbReference>
<dbReference type="OrthoDB" id="9790669at2"/>
<sequence>MATHEPRLDMTSSIVNHILVVEDDPDTAFFIKTLLEEHHYHVTLAKDGGQAHSSFSMHKPDFVILDLIMPQESGFEICEHMKQREGDVPILILTAIDLPESRELAARVGANGYLLKPFDPDELLELIREIADDAWEEGHLTDHREQQEERIQFSCGCGKKLKVRSKHRGRTMTCPACNDALIVPLHD</sequence>
<accession>A0A517PHJ8</accession>
<dbReference type="Pfam" id="PF00072">
    <property type="entry name" value="Response_reg"/>
    <property type="match status" value="1"/>
</dbReference>
<dbReference type="PANTHER" id="PTHR44591">
    <property type="entry name" value="STRESS RESPONSE REGULATOR PROTEIN 1"/>
    <property type="match status" value="1"/>
</dbReference>
<dbReference type="RefSeq" id="WP_145180702.1">
    <property type="nucleotide sequence ID" value="NZ_CP036266.1"/>
</dbReference>
<dbReference type="SUPFAM" id="SSF52172">
    <property type="entry name" value="CheY-like"/>
    <property type="match status" value="1"/>
</dbReference>
<dbReference type="CDD" id="cd17574">
    <property type="entry name" value="REC_OmpR"/>
    <property type="match status" value="1"/>
</dbReference>
<gene>
    <name evidence="4" type="primary">mprA_1</name>
    <name evidence="4" type="ORF">HG66A1_06170</name>
</gene>
<feature type="modified residue" description="4-aspartylphosphate" evidence="2">
    <location>
        <position position="66"/>
    </location>
</feature>
<dbReference type="Gene3D" id="3.40.50.2300">
    <property type="match status" value="1"/>
</dbReference>
<evidence type="ECO:0000256" key="1">
    <source>
        <dbReference type="ARBA" id="ARBA00022553"/>
    </source>
</evidence>
<dbReference type="SMART" id="SM00448">
    <property type="entry name" value="REC"/>
    <property type="match status" value="1"/>
</dbReference>
<proteinExistence type="predicted"/>
<dbReference type="EMBL" id="CP036266">
    <property type="protein sequence ID" value="QDT18855.1"/>
    <property type="molecule type" value="Genomic_DNA"/>
</dbReference>
<evidence type="ECO:0000259" key="3">
    <source>
        <dbReference type="PROSITE" id="PS50110"/>
    </source>
</evidence>
<dbReference type="GO" id="GO:0000160">
    <property type="term" value="P:phosphorelay signal transduction system"/>
    <property type="evidence" value="ECO:0007669"/>
    <property type="project" value="InterPro"/>
</dbReference>
<dbReference type="InterPro" id="IPR011006">
    <property type="entry name" value="CheY-like_superfamily"/>
</dbReference>
<name>A0A517PHJ8_9PLAN</name>
<evidence type="ECO:0000313" key="4">
    <source>
        <dbReference type="EMBL" id="QDT18855.1"/>
    </source>
</evidence>